<dbReference type="PANTHER" id="PTHR42852:SF6">
    <property type="entry name" value="THIOL:DISULFIDE INTERCHANGE PROTEIN DSBE"/>
    <property type="match status" value="1"/>
</dbReference>
<comment type="subcellular location">
    <subcellularLocation>
        <location evidence="1">Cell envelope</location>
    </subcellularLocation>
</comment>
<dbReference type="PANTHER" id="PTHR42852">
    <property type="entry name" value="THIOL:DISULFIDE INTERCHANGE PROTEIN DSBE"/>
    <property type="match status" value="1"/>
</dbReference>
<evidence type="ECO:0000256" key="2">
    <source>
        <dbReference type="ARBA" id="ARBA00022748"/>
    </source>
</evidence>
<feature type="domain" description="Thioredoxin" evidence="6">
    <location>
        <begin position="62"/>
        <end position="209"/>
    </location>
</feature>
<evidence type="ECO:0000256" key="3">
    <source>
        <dbReference type="ARBA" id="ARBA00022968"/>
    </source>
</evidence>
<dbReference type="InterPro" id="IPR036249">
    <property type="entry name" value="Thioredoxin-like_sf"/>
</dbReference>
<gene>
    <name evidence="7" type="ORF">ACFORJ_03475</name>
</gene>
<keyword evidence="8" id="KW-1185">Reference proteome</keyword>
<dbReference type="InterPro" id="IPR013766">
    <property type="entry name" value="Thioredoxin_domain"/>
</dbReference>
<evidence type="ECO:0000256" key="4">
    <source>
        <dbReference type="ARBA" id="ARBA00023157"/>
    </source>
</evidence>
<keyword evidence="2" id="KW-0201">Cytochrome c-type biogenesis</keyword>
<keyword evidence="3" id="KW-0812">Transmembrane</keyword>
<dbReference type="Gene3D" id="3.40.30.10">
    <property type="entry name" value="Glutaredoxin"/>
    <property type="match status" value="1"/>
</dbReference>
<comment type="caution">
    <text evidence="7">The sequence shown here is derived from an EMBL/GenBank/DDBJ whole genome shotgun (WGS) entry which is preliminary data.</text>
</comment>
<dbReference type="RefSeq" id="WP_377748389.1">
    <property type="nucleotide sequence ID" value="NZ_CP047211.1"/>
</dbReference>
<dbReference type="CDD" id="cd02966">
    <property type="entry name" value="TlpA_like_family"/>
    <property type="match status" value="1"/>
</dbReference>
<dbReference type="InterPro" id="IPR000866">
    <property type="entry name" value="AhpC/TSA"/>
</dbReference>
<dbReference type="PROSITE" id="PS51352">
    <property type="entry name" value="THIOREDOXIN_2"/>
    <property type="match status" value="1"/>
</dbReference>
<sequence>MPDLEMDGPQLRPLFRTIAAVAGIALTASLAACGDETVGHDAVAIGGTFEFVSPGGQTVIEYAPEDRKPVADVYGDSLMEDGKQIRLSDFKGQMVVLNAWGQWCAPCRSESDDLQVVHEKMREANVGTVLGINVRDHVKSAPRDFVKDNGLAYPSIYDPPFVNAGSLGGIPASVIPTTIVLDREHRPAVVFLKEINESELWAAVQKVADEGGAA</sequence>
<name>A0ABV7ZL17_9CORY</name>
<dbReference type="EMBL" id="JBHRZN010000001">
    <property type="protein sequence ID" value="MFC3849228.1"/>
    <property type="molecule type" value="Genomic_DNA"/>
</dbReference>
<dbReference type="Proteomes" id="UP001595751">
    <property type="component" value="Unassembled WGS sequence"/>
</dbReference>
<keyword evidence="4" id="KW-1015">Disulfide bond</keyword>
<keyword evidence="3" id="KW-0735">Signal-anchor</keyword>
<evidence type="ECO:0000256" key="5">
    <source>
        <dbReference type="ARBA" id="ARBA00023284"/>
    </source>
</evidence>
<proteinExistence type="predicted"/>
<protein>
    <submittedName>
        <fullName evidence="7">TlpA disulfide reductase family protein</fullName>
    </submittedName>
</protein>
<evidence type="ECO:0000313" key="7">
    <source>
        <dbReference type="EMBL" id="MFC3849228.1"/>
    </source>
</evidence>
<evidence type="ECO:0000256" key="1">
    <source>
        <dbReference type="ARBA" id="ARBA00004196"/>
    </source>
</evidence>
<organism evidence="7 8">
    <name type="scientific">Corynebacterium hansenii</name>
    <dbReference type="NCBI Taxonomy" id="394964"/>
    <lineage>
        <taxon>Bacteria</taxon>
        <taxon>Bacillati</taxon>
        <taxon>Actinomycetota</taxon>
        <taxon>Actinomycetes</taxon>
        <taxon>Mycobacteriales</taxon>
        <taxon>Corynebacteriaceae</taxon>
        <taxon>Corynebacterium</taxon>
    </lineage>
</organism>
<accession>A0ABV7ZL17</accession>
<evidence type="ECO:0000313" key="8">
    <source>
        <dbReference type="Proteomes" id="UP001595751"/>
    </source>
</evidence>
<reference evidence="8" key="1">
    <citation type="journal article" date="2019" name="Int. J. Syst. Evol. Microbiol.">
        <title>The Global Catalogue of Microorganisms (GCM) 10K type strain sequencing project: providing services to taxonomists for standard genome sequencing and annotation.</title>
        <authorList>
            <consortium name="The Broad Institute Genomics Platform"/>
            <consortium name="The Broad Institute Genome Sequencing Center for Infectious Disease"/>
            <person name="Wu L."/>
            <person name="Ma J."/>
        </authorList>
    </citation>
    <scope>NUCLEOTIDE SEQUENCE [LARGE SCALE GENOMIC DNA]</scope>
    <source>
        <strain evidence="8">CCUG 53252</strain>
    </source>
</reference>
<dbReference type="InterPro" id="IPR050553">
    <property type="entry name" value="Thioredoxin_ResA/DsbE_sf"/>
</dbReference>
<keyword evidence="5" id="KW-0676">Redox-active center</keyword>
<dbReference type="SUPFAM" id="SSF52833">
    <property type="entry name" value="Thioredoxin-like"/>
    <property type="match status" value="1"/>
</dbReference>
<dbReference type="Pfam" id="PF00578">
    <property type="entry name" value="AhpC-TSA"/>
    <property type="match status" value="1"/>
</dbReference>
<evidence type="ECO:0000259" key="6">
    <source>
        <dbReference type="PROSITE" id="PS51352"/>
    </source>
</evidence>